<dbReference type="Gene3D" id="2.60.120.200">
    <property type="match status" value="2"/>
</dbReference>
<name>A0A5C6DSZ1_9BACT</name>
<keyword evidence="2" id="KW-1185">Reference proteome</keyword>
<dbReference type="Proteomes" id="UP000319143">
    <property type="component" value="Unassembled WGS sequence"/>
</dbReference>
<organism evidence="1 2">
    <name type="scientific">Novipirellula artificiosorum</name>
    <dbReference type="NCBI Taxonomy" id="2528016"/>
    <lineage>
        <taxon>Bacteria</taxon>
        <taxon>Pseudomonadati</taxon>
        <taxon>Planctomycetota</taxon>
        <taxon>Planctomycetia</taxon>
        <taxon>Pirellulales</taxon>
        <taxon>Pirellulaceae</taxon>
        <taxon>Novipirellula</taxon>
    </lineage>
</organism>
<proteinExistence type="predicted"/>
<evidence type="ECO:0000313" key="2">
    <source>
        <dbReference type="Proteomes" id="UP000319143"/>
    </source>
</evidence>
<dbReference type="RefSeq" id="WP_146526062.1">
    <property type="nucleotide sequence ID" value="NZ_SJPV01000003.1"/>
</dbReference>
<dbReference type="SUPFAM" id="SSF49899">
    <property type="entry name" value="Concanavalin A-like lectins/glucanases"/>
    <property type="match status" value="2"/>
</dbReference>
<dbReference type="EMBL" id="SJPV01000003">
    <property type="protein sequence ID" value="TWU39314.1"/>
    <property type="molecule type" value="Genomic_DNA"/>
</dbReference>
<dbReference type="InterPro" id="IPR013320">
    <property type="entry name" value="ConA-like_dom_sf"/>
</dbReference>
<reference evidence="1 2" key="1">
    <citation type="submission" date="2019-02" db="EMBL/GenBank/DDBJ databases">
        <title>Deep-cultivation of Planctomycetes and their phenomic and genomic characterization uncovers novel biology.</title>
        <authorList>
            <person name="Wiegand S."/>
            <person name="Jogler M."/>
            <person name="Boedeker C."/>
            <person name="Pinto D."/>
            <person name="Vollmers J."/>
            <person name="Rivas-Marin E."/>
            <person name="Kohn T."/>
            <person name="Peeters S.H."/>
            <person name="Heuer A."/>
            <person name="Rast P."/>
            <person name="Oberbeckmann S."/>
            <person name="Bunk B."/>
            <person name="Jeske O."/>
            <person name="Meyerdierks A."/>
            <person name="Storesund J.E."/>
            <person name="Kallscheuer N."/>
            <person name="Luecker S."/>
            <person name="Lage O.M."/>
            <person name="Pohl T."/>
            <person name="Merkel B.J."/>
            <person name="Hornburger P."/>
            <person name="Mueller R.-W."/>
            <person name="Bruemmer F."/>
            <person name="Labrenz M."/>
            <person name="Spormann A.M."/>
            <person name="Op Den Camp H."/>
            <person name="Overmann J."/>
            <person name="Amann R."/>
            <person name="Jetten M.S.M."/>
            <person name="Mascher T."/>
            <person name="Medema M.H."/>
            <person name="Devos D.P."/>
            <person name="Kaster A.-K."/>
            <person name="Ovreas L."/>
            <person name="Rohde M."/>
            <person name="Galperin M.Y."/>
            <person name="Jogler C."/>
        </authorList>
    </citation>
    <scope>NUCLEOTIDE SEQUENCE [LARGE SCALE GENOMIC DNA]</scope>
    <source>
        <strain evidence="1 2">Poly41</strain>
    </source>
</reference>
<dbReference type="Pfam" id="PF13385">
    <property type="entry name" value="Laminin_G_3"/>
    <property type="match status" value="1"/>
</dbReference>
<sequence length="795" mass="84119">MNSQRSLSLLAQPFKAPLHARQRLWSPLQLPTLLQYALGKSKSEPYTAIDGTEVLTPLEPHGSLRVPRSGRCWEFDGVDDSAGCGSVATQLAGKSSWTISLFARSTSGAYTVVPAAISIGNETKTTSTIIYLFDPYGGGMGLRIYQRSSKYIDVNTETDLQVWSHYLVTSMPSGVVCYKNGNVLATHTLPFEIDPTATVFAIGSWIQQQYFGGQLRDIRVFDQSKTQQQAINLRDGLIDIDGLVASYHCNEESGAIGYDSSGNGHHLQLSGIDQASFHAVESNVPNPSNSIGCSIAVDIPAASPHDCVVFPPEAAGQTGLTVEFDLLTTDPRGVLLCFNGSSYAVAFAVDSTSATFGNSSATSLLIDGVEHLSSNRMQVQAALSTGDWVHVKIAGLDVSQWSAIRTGFAATPDYNLAGAMRNFSVSKPGDWTLRSASGNDNGFRWWGSLKSLVIPAINENTNALGGVLQYTGKSPLPIATKVPCVTLSGATNYVDIGEVASSLSGATSIRVSGKFRSNSNSLQAIYGQNTASGDNMLVVYLNATVGAGTGGIGSISVNSKFIYGLTVVGNFNDGNWHTFDLVANKSGTSTLVVDGFVATGTLVPIDPLASDSVQLGMEYDGTNPSDFFNGQLCNLRIHNGENLVASYPLQEGAGRTIYDVAGAHHGQIVGGDLAVTWGSQLVGKDHCVEHGGRIGDLGQCVPGLASSPNAADGMPKTLSPGKLGPHTLVDRNPFDAPELHGLGCDVPSLVGTDVSAIVPINTKFARSFNGDDRLFTTKLPLTGRDLARAKRHTWS</sequence>
<dbReference type="AlphaFoldDB" id="A0A5C6DSZ1"/>
<evidence type="ECO:0000313" key="1">
    <source>
        <dbReference type="EMBL" id="TWU39314.1"/>
    </source>
</evidence>
<gene>
    <name evidence="1" type="ORF">Poly41_21380</name>
</gene>
<protein>
    <recommendedName>
        <fullName evidence="3">LamG-like jellyroll fold domain-containing protein</fullName>
    </recommendedName>
</protein>
<evidence type="ECO:0008006" key="3">
    <source>
        <dbReference type="Google" id="ProtNLM"/>
    </source>
</evidence>
<dbReference type="OrthoDB" id="960258at2"/>
<accession>A0A5C6DSZ1</accession>
<comment type="caution">
    <text evidence="1">The sequence shown here is derived from an EMBL/GenBank/DDBJ whole genome shotgun (WGS) entry which is preliminary data.</text>
</comment>